<evidence type="ECO:0000313" key="2">
    <source>
        <dbReference type="EMBL" id="JAG12439.1"/>
    </source>
</evidence>
<sequence length="109" mass="11443">MHLSNDAVEGTGREAGLGIHRRLLAGLLCEMDGVTGNDGVLTLATTSSNALASIDAALLRQGRLETLIHVLPLSYSAAHAMCGAFFRPFTPNPISPTPIQPLSASFDRS</sequence>
<dbReference type="GO" id="GO:0005524">
    <property type="term" value="F:ATP binding"/>
    <property type="evidence" value="ECO:0007669"/>
    <property type="project" value="InterPro"/>
</dbReference>
<feature type="domain" description="ATPase AAA-type core" evidence="1">
    <location>
        <begin position="15"/>
        <end position="69"/>
    </location>
</feature>
<dbReference type="AlphaFoldDB" id="A0A0A9WXD8"/>
<name>A0A0A9WXD8_LYGHE</name>
<dbReference type="Gene3D" id="3.40.50.300">
    <property type="entry name" value="P-loop containing nucleotide triphosphate hydrolases"/>
    <property type="match status" value="1"/>
</dbReference>
<dbReference type="EMBL" id="GBHO01031165">
    <property type="protein sequence ID" value="JAG12439.1"/>
    <property type="molecule type" value="Transcribed_RNA"/>
</dbReference>
<protein>
    <submittedName>
        <fullName evidence="2">ATP-dependent zinc metalloprotease FtsH</fullName>
    </submittedName>
</protein>
<dbReference type="Pfam" id="PF00004">
    <property type="entry name" value="AAA"/>
    <property type="match status" value="1"/>
</dbReference>
<dbReference type="InterPro" id="IPR027417">
    <property type="entry name" value="P-loop_NTPase"/>
</dbReference>
<dbReference type="GO" id="GO:0008237">
    <property type="term" value="F:metallopeptidase activity"/>
    <property type="evidence" value="ECO:0007669"/>
    <property type="project" value="UniProtKB-KW"/>
</dbReference>
<reference evidence="2" key="2">
    <citation type="submission" date="2014-07" db="EMBL/GenBank/DDBJ databases">
        <authorList>
            <person name="Hull J."/>
        </authorList>
    </citation>
    <scope>NUCLEOTIDE SEQUENCE</scope>
</reference>
<dbReference type="GO" id="GO:0006508">
    <property type="term" value="P:proteolysis"/>
    <property type="evidence" value="ECO:0007669"/>
    <property type="project" value="UniProtKB-KW"/>
</dbReference>
<dbReference type="GO" id="GO:0016887">
    <property type="term" value="F:ATP hydrolysis activity"/>
    <property type="evidence" value="ECO:0007669"/>
    <property type="project" value="InterPro"/>
</dbReference>
<keyword evidence="2" id="KW-0378">Hydrolase</keyword>
<gene>
    <name evidence="2" type="primary">ftsH_2</name>
    <name evidence="2" type="ORF">CM83_15133</name>
</gene>
<proteinExistence type="predicted"/>
<evidence type="ECO:0000259" key="1">
    <source>
        <dbReference type="Pfam" id="PF00004"/>
    </source>
</evidence>
<keyword evidence="2" id="KW-0645">Protease</keyword>
<reference evidence="2" key="1">
    <citation type="journal article" date="2014" name="PLoS ONE">
        <title>Transcriptome-Based Identification of ABC Transporters in the Western Tarnished Plant Bug Lygus hesperus.</title>
        <authorList>
            <person name="Hull J.J."/>
            <person name="Chaney K."/>
            <person name="Geib S.M."/>
            <person name="Fabrick J.A."/>
            <person name="Brent C.S."/>
            <person name="Walsh D."/>
            <person name="Lavine L.C."/>
        </authorList>
    </citation>
    <scope>NUCLEOTIDE SEQUENCE</scope>
</reference>
<dbReference type="InterPro" id="IPR003959">
    <property type="entry name" value="ATPase_AAA_core"/>
</dbReference>
<keyword evidence="2" id="KW-0482">Metalloprotease</keyword>
<organism evidence="2">
    <name type="scientific">Lygus hesperus</name>
    <name type="common">Western plant bug</name>
    <dbReference type="NCBI Taxonomy" id="30085"/>
    <lineage>
        <taxon>Eukaryota</taxon>
        <taxon>Metazoa</taxon>
        <taxon>Ecdysozoa</taxon>
        <taxon>Arthropoda</taxon>
        <taxon>Hexapoda</taxon>
        <taxon>Insecta</taxon>
        <taxon>Pterygota</taxon>
        <taxon>Neoptera</taxon>
        <taxon>Paraneoptera</taxon>
        <taxon>Hemiptera</taxon>
        <taxon>Heteroptera</taxon>
        <taxon>Panheteroptera</taxon>
        <taxon>Cimicomorpha</taxon>
        <taxon>Miridae</taxon>
        <taxon>Mirini</taxon>
        <taxon>Lygus</taxon>
    </lineage>
</organism>
<accession>A0A0A9WXD8</accession>